<protein>
    <submittedName>
        <fullName evidence="5">Transporter</fullName>
        <ecNumber evidence="5">3.6.3.-</ecNumber>
    </submittedName>
</protein>
<dbReference type="GO" id="GO:0016887">
    <property type="term" value="F:ATP hydrolysis activity"/>
    <property type="evidence" value="ECO:0007669"/>
    <property type="project" value="InterPro"/>
</dbReference>
<dbReference type="InterPro" id="IPR027417">
    <property type="entry name" value="P-loop_NTPase"/>
</dbReference>
<dbReference type="PANTHER" id="PTHR42798:SF6">
    <property type="entry name" value="CELL DIVISION ATP-BINDING PROTEIN FTSE"/>
    <property type="match status" value="1"/>
</dbReference>
<accession>A0A2X2W9V9</accession>
<dbReference type="GO" id="GO:0005524">
    <property type="term" value="F:ATP binding"/>
    <property type="evidence" value="ECO:0007669"/>
    <property type="project" value="UniProtKB-KW"/>
</dbReference>
<evidence type="ECO:0000313" key="6">
    <source>
        <dbReference type="Proteomes" id="UP000250234"/>
    </source>
</evidence>
<evidence type="ECO:0000256" key="2">
    <source>
        <dbReference type="ARBA" id="ARBA00022448"/>
    </source>
</evidence>
<dbReference type="EC" id="3.6.3.-" evidence="5"/>
<organism evidence="5 6">
    <name type="scientific">Clostridium perfringens</name>
    <dbReference type="NCBI Taxonomy" id="1502"/>
    <lineage>
        <taxon>Bacteria</taxon>
        <taxon>Bacillati</taxon>
        <taxon>Bacillota</taxon>
        <taxon>Clostridia</taxon>
        <taxon>Eubacteriales</taxon>
        <taxon>Clostridiaceae</taxon>
        <taxon>Clostridium</taxon>
    </lineage>
</organism>
<dbReference type="InterPro" id="IPR003439">
    <property type="entry name" value="ABC_transporter-like_ATP-bd"/>
</dbReference>
<dbReference type="PANTHER" id="PTHR42798">
    <property type="entry name" value="LIPOPROTEIN-RELEASING SYSTEM ATP-BINDING PROTEIN LOLD"/>
    <property type="match status" value="1"/>
</dbReference>
<gene>
    <name evidence="5" type="primary">glr2000</name>
    <name evidence="5" type="ORF">NCTC8081_01819</name>
</gene>
<dbReference type="SUPFAM" id="SSF52540">
    <property type="entry name" value="P-loop containing nucleoside triphosphate hydrolases"/>
    <property type="match status" value="1"/>
</dbReference>
<dbReference type="Proteomes" id="UP000250234">
    <property type="component" value="Unassembled WGS sequence"/>
</dbReference>
<dbReference type="AlphaFoldDB" id="A0A2X2W9V9"/>
<dbReference type="EMBL" id="UAWO01000002">
    <property type="protein sequence ID" value="SQC07799.1"/>
    <property type="molecule type" value="Genomic_DNA"/>
</dbReference>
<evidence type="ECO:0000313" key="5">
    <source>
        <dbReference type="EMBL" id="SQC07799.1"/>
    </source>
</evidence>
<keyword evidence="3" id="KW-0547">Nucleotide-binding</keyword>
<dbReference type="GO" id="GO:0022857">
    <property type="term" value="F:transmembrane transporter activity"/>
    <property type="evidence" value="ECO:0007669"/>
    <property type="project" value="UniProtKB-ARBA"/>
</dbReference>
<dbReference type="SMART" id="SM00382">
    <property type="entry name" value="AAA"/>
    <property type="match status" value="1"/>
</dbReference>
<evidence type="ECO:0000256" key="4">
    <source>
        <dbReference type="ARBA" id="ARBA00022840"/>
    </source>
</evidence>
<proteinExistence type="inferred from homology"/>
<dbReference type="InterPro" id="IPR003593">
    <property type="entry name" value="AAA+_ATPase"/>
</dbReference>
<dbReference type="InterPro" id="IPR017911">
    <property type="entry name" value="MacB-like_ATP-bd"/>
</dbReference>
<dbReference type="FunFam" id="3.40.50.300:FF:000032">
    <property type="entry name" value="Export ABC transporter ATP-binding protein"/>
    <property type="match status" value="1"/>
</dbReference>
<dbReference type="PROSITE" id="PS50893">
    <property type="entry name" value="ABC_TRANSPORTER_2"/>
    <property type="match status" value="1"/>
</dbReference>
<keyword evidence="5" id="KW-0378">Hydrolase</keyword>
<keyword evidence="4" id="KW-0067">ATP-binding</keyword>
<dbReference type="InterPro" id="IPR017871">
    <property type="entry name" value="ABC_transporter-like_CS"/>
</dbReference>
<reference evidence="5 6" key="1">
    <citation type="submission" date="2018-06" db="EMBL/GenBank/DDBJ databases">
        <authorList>
            <consortium name="Pathogen Informatics"/>
            <person name="Doyle S."/>
        </authorList>
    </citation>
    <scope>NUCLEOTIDE SEQUENCE [LARGE SCALE GENOMIC DNA]</scope>
    <source>
        <strain evidence="5 6">NCTC8081</strain>
    </source>
</reference>
<sequence length="227" mass="25180">MDLIKLRSVVRTYGKGENIVHALRNINLSIKSGEFVAIMGPSGSGKTTLLNILGCLDSADSGSYELEGREITDTSEKELAKIRNANLGFVVQSFELLNDYTVYENIKIPLEYSDKKIKNKKEKVMGILKELDLLDKLNKYPTELSGGQCQRIAIARALINEPKIILADEPTGALDKRTSNEVMNIFKDINKGGTTIILVTHDINIASQCHRIINIEDGFIVNDIKNS</sequence>
<dbReference type="Gene3D" id="3.40.50.300">
    <property type="entry name" value="P-loop containing nucleotide triphosphate hydrolases"/>
    <property type="match status" value="1"/>
</dbReference>
<evidence type="ECO:0000256" key="3">
    <source>
        <dbReference type="ARBA" id="ARBA00022741"/>
    </source>
</evidence>
<dbReference type="CDD" id="cd03255">
    <property type="entry name" value="ABC_MJ0796_LolCDE_FtsE"/>
    <property type="match status" value="1"/>
</dbReference>
<name>A0A2X2W9V9_CLOPF</name>
<dbReference type="PROSITE" id="PS00211">
    <property type="entry name" value="ABC_TRANSPORTER_1"/>
    <property type="match status" value="1"/>
</dbReference>
<dbReference type="RefSeq" id="WP_111916369.1">
    <property type="nucleotide sequence ID" value="NZ_CATNYA010000004.1"/>
</dbReference>
<evidence type="ECO:0000256" key="1">
    <source>
        <dbReference type="ARBA" id="ARBA00005417"/>
    </source>
</evidence>
<dbReference type="Pfam" id="PF00005">
    <property type="entry name" value="ABC_tran"/>
    <property type="match status" value="1"/>
</dbReference>
<keyword evidence="2" id="KW-0813">Transport</keyword>
<comment type="similarity">
    <text evidence="1">Belongs to the ABC transporter superfamily.</text>
</comment>
<dbReference type="GO" id="GO:0098796">
    <property type="term" value="C:membrane protein complex"/>
    <property type="evidence" value="ECO:0007669"/>
    <property type="project" value="UniProtKB-ARBA"/>
</dbReference>